<protein>
    <recommendedName>
        <fullName evidence="3">Lipoprotein</fullName>
    </recommendedName>
</protein>
<dbReference type="RefSeq" id="WP_243346525.1">
    <property type="nucleotide sequence ID" value="NZ_AP027081.1"/>
</dbReference>
<accession>A0AA48GUX6</accession>
<dbReference type="KEGG" id="msea:METESE_32070"/>
<evidence type="ECO:0000313" key="1">
    <source>
        <dbReference type="EMBL" id="BDU78249.1"/>
    </source>
</evidence>
<reference evidence="1" key="1">
    <citation type="journal article" date="2023" name="Int. J. Syst. Evol. Microbiol.">
        <title>Mesoterricola silvestris gen. nov., sp. nov., Mesoterricola sediminis sp. nov., Geothrix oryzae sp. nov., Geothrix edaphica sp. nov., Geothrix rubra sp. nov., and Geothrix limicola sp. nov., six novel members of Acidobacteriota isolated from soils.</title>
        <authorList>
            <person name="Itoh H."/>
            <person name="Sugisawa Y."/>
            <person name="Mise K."/>
            <person name="Xu Z."/>
            <person name="Kuniyasu M."/>
            <person name="Ushijima N."/>
            <person name="Kawano K."/>
            <person name="Kobayashi E."/>
            <person name="Shiratori Y."/>
            <person name="Masuda Y."/>
            <person name="Senoo K."/>
        </authorList>
    </citation>
    <scope>NUCLEOTIDE SEQUENCE</scope>
    <source>
        <strain evidence="1">W786</strain>
    </source>
</reference>
<evidence type="ECO:0000313" key="2">
    <source>
        <dbReference type="Proteomes" id="UP001228113"/>
    </source>
</evidence>
<evidence type="ECO:0008006" key="3">
    <source>
        <dbReference type="Google" id="ProtNLM"/>
    </source>
</evidence>
<proteinExistence type="predicted"/>
<name>A0AA48GUX6_9BACT</name>
<dbReference type="PROSITE" id="PS51257">
    <property type="entry name" value="PROKAR_LIPOPROTEIN"/>
    <property type="match status" value="1"/>
</dbReference>
<dbReference type="EMBL" id="AP027081">
    <property type="protein sequence ID" value="BDU78249.1"/>
    <property type="molecule type" value="Genomic_DNA"/>
</dbReference>
<gene>
    <name evidence="1" type="ORF">METESE_32070</name>
</gene>
<sequence length="253" mass="27141">MNLKNLCLPALAGLALLVGCDSKPADSVPKTAPMAAKEAHALLPHLKYIGVRKDLQDVAVIAPQDLAGLYGNAWWFHKHAGSMDLSLTAEEIKALGADEIKAMGYIAPGVSMASLQAAMDKLSAKQIPALPAEMQGLDVLKLDQVPTDEKDKTKAKDFAALNGPQLRALYNTGLYRLIKGVPEALWGEIAVMKSTPNPKNTQETALLLGLQGKPIMELTARQKADGTQSIIYIHYLVQPKVLAKAAAQMAEKK</sequence>
<keyword evidence="2" id="KW-1185">Reference proteome</keyword>
<dbReference type="Proteomes" id="UP001228113">
    <property type="component" value="Chromosome"/>
</dbReference>
<organism evidence="1 2">
    <name type="scientific">Mesoterricola sediminis</name>
    <dbReference type="NCBI Taxonomy" id="2927980"/>
    <lineage>
        <taxon>Bacteria</taxon>
        <taxon>Pseudomonadati</taxon>
        <taxon>Acidobacteriota</taxon>
        <taxon>Holophagae</taxon>
        <taxon>Holophagales</taxon>
        <taxon>Holophagaceae</taxon>
        <taxon>Mesoterricola</taxon>
    </lineage>
</organism>
<dbReference type="AlphaFoldDB" id="A0AA48GUX6"/>